<comment type="caution">
    <text evidence="2">The sequence shown here is derived from an EMBL/GenBank/DDBJ whole genome shotgun (WGS) entry which is preliminary data.</text>
</comment>
<keyword evidence="1" id="KW-1133">Transmembrane helix</keyword>
<reference evidence="2 3" key="1">
    <citation type="journal article" date="2018" name="Sci. Rep.">
        <title>Genomic signatures of local adaptation to the degree of environmental predictability in rotifers.</title>
        <authorList>
            <person name="Franch-Gras L."/>
            <person name="Hahn C."/>
            <person name="Garcia-Roger E.M."/>
            <person name="Carmona M.J."/>
            <person name="Serra M."/>
            <person name="Gomez A."/>
        </authorList>
    </citation>
    <scope>NUCLEOTIDE SEQUENCE [LARGE SCALE GENOMIC DNA]</scope>
    <source>
        <strain evidence="2">HYR1</strain>
    </source>
</reference>
<feature type="transmembrane region" description="Helical" evidence="1">
    <location>
        <begin position="12"/>
        <end position="32"/>
    </location>
</feature>
<protein>
    <submittedName>
        <fullName evidence="2">Uncharacterized protein</fullName>
    </submittedName>
</protein>
<evidence type="ECO:0000313" key="3">
    <source>
        <dbReference type="Proteomes" id="UP000276133"/>
    </source>
</evidence>
<dbReference type="Proteomes" id="UP000276133">
    <property type="component" value="Unassembled WGS sequence"/>
</dbReference>
<evidence type="ECO:0000313" key="2">
    <source>
        <dbReference type="EMBL" id="RNA08599.1"/>
    </source>
</evidence>
<feature type="transmembrane region" description="Helical" evidence="1">
    <location>
        <begin position="38"/>
        <end position="59"/>
    </location>
</feature>
<dbReference type="EMBL" id="REGN01006691">
    <property type="protein sequence ID" value="RNA08599.1"/>
    <property type="molecule type" value="Genomic_DNA"/>
</dbReference>
<name>A0A3M7QBI7_BRAPC</name>
<keyword evidence="1" id="KW-0812">Transmembrane</keyword>
<dbReference type="AlphaFoldDB" id="A0A3M7QBI7"/>
<evidence type="ECO:0000256" key="1">
    <source>
        <dbReference type="SAM" id="Phobius"/>
    </source>
</evidence>
<gene>
    <name evidence="2" type="ORF">BpHYR1_041766</name>
</gene>
<organism evidence="2 3">
    <name type="scientific">Brachionus plicatilis</name>
    <name type="common">Marine rotifer</name>
    <name type="synonym">Brachionus muelleri</name>
    <dbReference type="NCBI Taxonomy" id="10195"/>
    <lineage>
        <taxon>Eukaryota</taxon>
        <taxon>Metazoa</taxon>
        <taxon>Spiralia</taxon>
        <taxon>Gnathifera</taxon>
        <taxon>Rotifera</taxon>
        <taxon>Eurotatoria</taxon>
        <taxon>Monogononta</taxon>
        <taxon>Pseudotrocha</taxon>
        <taxon>Ploima</taxon>
        <taxon>Brachionidae</taxon>
        <taxon>Brachionus</taxon>
    </lineage>
</organism>
<accession>A0A3M7QBI7</accession>
<proteinExistence type="predicted"/>
<keyword evidence="1" id="KW-0472">Membrane</keyword>
<sequence>MLDVCLDNLNILFFFVCFDSGNYLVDGFVYIVGMLSSLFSLFLVILYNSMIGMYLLLILRIVFSSLMSTDVGTPDCDEKSFFFWFNFVDPRSKCVFIP</sequence>
<keyword evidence="3" id="KW-1185">Reference proteome</keyword>